<accession>A0A318QFK8</accession>
<reference evidence="1 2" key="1">
    <citation type="submission" date="2017-07" db="EMBL/GenBank/DDBJ databases">
        <title>A draft genome sequence of Komagataeibacter sucrofermentans LMG 18788.</title>
        <authorList>
            <person name="Skraban J."/>
            <person name="Cleenwerck I."/>
            <person name="Vandamme P."/>
            <person name="Trcek J."/>
        </authorList>
    </citation>
    <scope>NUCLEOTIDE SEQUENCE [LARGE SCALE GENOMIC DNA]</scope>
    <source>
        <strain evidence="1 2">LMG 18788</strain>
    </source>
</reference>
<name>A0A318QFK8_9PROT</name>
<gene>
    <name evidence="1" type="ORF">CFR77_13670</name>
</gene>
<proteinExistence type="predicted"/>
<keyword evidence="2" id="KW-1185">Reference proteome</keyword>
<evidence type="ECO:0000313" key="1">
    <source>
        <dbReference type="EMBL" id="PYD77825.1"/>
    </source>
</evidence>
<dbReference type="Proteomes" id="UP000247814">
    <property type="component" value="Unassembled WGS sequence"/>
</dbReference>
<comment type="caution">
    <text evidence="1">The sequence shown here is derived from an EMBL/GenBank/DDBJ whole genome shotgun (WGS) entry which is preliminary data.</text>
</comment>
<dbReference type="AlphaFoldDB" id="A0A318QFK8"/>
<evidence type="ECO:0000313" key="2">
    <source>
        <dbReference type="Proteomes" id="UP000247814"/>
    </source>
</evidence>
<protein>
    <submittedName>
        <fullName evidence="1">Uncharacterized protein</fullName>
    </submittedName>
</protein>
<organism evidence="1 2">
    <name type="scientific">Komagataeibacter sucrofermentans</name>
    <dbReference type="NCBI Taxonomy" id="1053551"/>
    <lineage>
        <taxon>Bacteria</taxon>
        <taxon>Pseudomonadati</taxon>
        <taxon>Pseudomonadota</taxon>
        <taxon>Alphaproteobacteria</taxon>
        <taxon>Acetobacterales</taxon>
        <taxon>Acetobacteraceae</taxon>
        <taxon>Komagataeibacter</taxon>
    </lineage>
</organism>
<sequence>MAYDTAAAQPTPVTARYDMAQYDDLSGLPAASDLIALTAEQYSTIGLSGIGVSGGKVVPYSPPAPPVPLQTQAKNAQAWITQQANLTAAMGETFTADMKAYVLAINAIASGTDTTSTALPAQPTDVMTASTAAATT</sequence>
<dbReference type="EMBL" id="NKUA01000024">
    <property type="protein sequence ID" value="PYD77825.1"/>
    <property type="molecule type" value="Genomic_DNA"/>
</dbReference>